<organism evidence="1 2">
    <name type="scientific">Singapore grouper iridovirus</name>
    <dbReference type="NCBI Taxonomy" id="262968"/>
    <lineage>
        <taxon>Viruses</taxon>
        <taxon>Varidnaviria</taxon>
        <taxon>Bamfordvirae</taxon>
        <taxon>Nucleocytoviricota</taxon>
        <taxon>Megaviricetes</taxon>
        <taxon>Pimascovirales</taxon>
        <taxon>Pimascovirales incertae sedis</taxon>
        <taxon>Iridoviridae</taxon>
        <taxon>Alphairidovirinae</taxon>
        <taxon>Ranavirus</taxon>
        <taxon>Ranavirus epinephelus1</taxon>
    </lineage>
</organism>
<dbReference type="EMBL" id="AY521625">
    <property type="protein sequence ID" value="AAS18101.1"/>
    <property type="molecule type" value="Genomic_DNA"/>
</dbReference>
<sequence>MAIQLTLCESSTGKPFQRNGSTWLVPFGSTFTIDLVNFMKKSEGEVKLEMSPNVTIGTFVVGPKTMFSIRRAVQGDASFKVERSRGWQAQTQTLTATFYERIDTDDGNDDNEVETDGPVGTVVVPGRPTGQRFSRAFAKRLVFLHQKEFTIQGV</sequence>
<dbReference type="Pfam" id="PF11135">
    <property type="entry name" value="DUF2888"/>
    <property type="match status" value="1"/>
</dbReference>
<dbReference type="RefSeq" id="YP_164181.1">
    <property type="nucleotide sequence ID" value="NC_006549.1"/>
</dbReference>
<gene>
    <name evidence="1" type="ORF">ORF086R</name>
</gene>
<evidence type="ECO:0000313" key="2">
    <source>
        <dbReference type="Proteomes" id="UP000172127"/>
    </source>
</evidence>
<dbReference type="GeneID" id="3197159"/>
<protein>
    <submittedName>
        <fullName evidence="1">Putative immediate-early protein</fullName>
    </submittedName>
</protein>
<evidence type="ECO:0000313" key="1">
    <source>
        <dbReference type="EMBL" id="AAS18101.1"/>
    </source>
</evidence>
<keyword evidence="2" id="KW-1185">Reference proteome</keyword>
<dbReference type="KEGG" id="vg:3197159"/>
<dbReference type="OrthoDB" id="10790at10239"/>
<dbReference type="InterPro" id="IPR022600">
    <property type="entry name" value="Frog_virus-3_Orf82R"/>
</dbReference>
<proteinExistence type="predicted"/>
<name>Q5YFH9_9VIRU</name>
<accession>Q5YFH9</accession>
<dbReference type="Proteomes" id="UP000172127">
    <property type="component" value="Segment"/>
</dbReference>
<reference evidence="1 2" key="1">
    <citation type="journal article" date="2004" name="J. Virol.">
        <title>Functional genomics analysis of Singapore grouper iridovirus: complete sequence determination and proteomic analysis.</title>
        <authorList>
            <person name="Song W.J."/>
            <person name="Qin Q.W."/>
            <person name="Qiu J."/>
            <person name="Huang C.H."/>
            <person name="Wang F."/>
            <person name="Hew C.L."/>
        </authorList>
    </citation>
    <scope>NUCLEOTIDE SEQUENCE [LARGE SCALE GENOMIC DNA]</scope>
</reference>